<comment type="caution">
    <text evidence="4">The sequence shown here is derived from an EMBL/GenBank/DDBJ whole genome shotgun (WGS) entry which is preliminary data.</text>
</comment>
<dbReference type="Proteomes" id="UP000037326">
    <property type="component" value="Unassembled WGS sequence"/>
</dbReference>
<dbReference type="InterPro" id="IPR009057">
    <property type="entry name" value="Homeodomain-like_sf"/>
</dbReference>
<dbReference type="Gene3D" id="1.10.10.60">
    <property type="entry name" value="Homeodomain-like"/>
    <property type="match status" value="1"/>
</dbReference>
<evidence type="ECO:0000256" key="1">
    <source>
        <dbReference type="ARBA" id="ARBA00023015"/>
    </source>
</evidence>
<dbReference type="Pfam" id="PF13305">
    <property type="entry name" value="TetR_C_33"/>
    <property type="match status" value="1"/>
</dbReference>
<reference evidence="5" key="1">
    <citation type="submission" date="2015-07" db="EMBL/GenBank/DDBJ databases">
        <authorList>
            <consortium name="Consortium for Microbial Forensics and Genomics (microFORGE)"/>
            <person name="Knight B.M."/>
            <person name="Roberts D.P."/>
            <person name="Lin D."/>
            <person name="Hari K."/>
            <person name="Fletcher J."/>
            <person name="Melcher U."/>
            <person name="Blagden T."/>
            <person name="Winegar R.A."/>
        </authorList>
    </citation>
    <scope>NUCLEOTIDE SEQUENCE [LARGE SCALE GENOMIC DNA]</scope>
    <source>
        <strain evidence="5">DSM 23493</strain>
    </source>
</reference>
<gene>
    <name evidence="4" type="ORF">ACZ11_11720</name>
</gene>
<dbReference type="OrthoDB" id="71867at2"/>
<protein>
    <submittedName>
        <fullName evidence="4">TetR family transcriptional regulator</fullName>
    </submittedName>
</protein>
<keyword evidence="1" id="KW-0805">Transcription regulation</keyword>
<evidence type="ECO:0000256" key="2">
    <source>
        <dbReference type="ARBA" id="ARBA00023163"/>
    </source>
</evidence>
<sequence length="199" mass="22527">MTRRMKIDLSIILQKATELVDEQGLDQLSIGILAEKLEIRPPSLYNHLEGLNELKQMLAIKGVKKLNEYMLQAAVGRSGDEAIRAISQAYIQFVREHPGLYDASTRFPDSNDQELQQAQEAVVQLVLQVLDAYNLQEEIAIHMVRGLRSILHGFTSIEQMGGFGMPLDINKSFSILINTFIEGIHAVMINEDKYMQRND</sequence>
<dbReference type="RefSeq" id="WP_049666262.1">
    <property type="nucleotide sequence ID" value="NZ_LFXJ01000005.1"/>
</dbReference>
<evidence type="ECO:0000313" key="4">
    <source>
        <dbReference type="EMBL" id="KMY32754.1"/>
    </source>
</evidence>
<dbReference type="GeneID" id="96598901"/>
<dbReference type="SUPFAM" id="SSF48498">
    <property type="entry name" value="Tetracyclin repressor-like, C-terminal domain"/>
    <property type="match status" value="1"/>
</dbReference>
<evidence type="ECO:0000313" key="5">
    <source>
        <dbReference type="Proteomes" id="UP000037326"/>
    </source>
</evidence>
<dbReference type="PATRIC" id="fig|582475.4.peg.1963"/>
<feature type="domain" description="HTH-type transcriptional regulator MT1864/Rv1816-like C-terminal" evidence="3">
    <location>
        <begin position="83"/>
        <end position="179"/>
    </location>
</feature>
<dbReference type="AlphaFoldDB" id="A0A0K9FE01"/>
<dbReference type="Gene3D" id="1.10.357.10">
    <property type="entry name" value="Tetracycline Repressor, domain 2"/>
    <property type="match status" value="1"/>
</dbReference>
<name>A0A0K9FE01_9BACI</name>
<dbReference type="EMBL" id="LFXJ01000005">
    <property type="protein sequence ID" value="KMY32754.1"/>
    <property type="molecule type" value="Genomic_DNA"/>
</dbReference>
<dbReference type="InterPro" id="IPR025996">
    <property type="entry name" value="MT1864/Rv1816-like_C"/>
</dbReference>
<accession>A0A0K9FE01</accession>
<dbReference type="InterPro" id="IPR036271">
    <property type="entry name" value="Tet_transcr_reg_TetR-rel_C_sf"/>
</dbReference>
<keyword evidence="2" id="KW-0804">Transcription</keyword>
<proteinExistence type="predicted"/>
<organism evidence="4 5">
    <name type="scientific">Lysinibacillus xylanilyticus</name>
    <dbReference type="NCBI Taxonomy" id="582475"/>
    <lineage>
        <taxon>Bacteria</taxon>
        <taxon>Bacillati</taxon>
        <taxon>Bacillota</taxon>
        <taxon>Bacilli</taxon>
        <taxon>Bacillales</taxon>
        <taxon>Bacillaceae</taxon>
        <taxon>Lysinibacillus</taxon>
    </lineage>
</organism>
<dbReference type="SUPFAM" id="SSF46689">
    <property type="entry name" value="Homeodomain-like"/>
    <property type="match status" value="1"/>
</dbReference>
<evidence type="ECO:0000259" key="3">
    <source>
        <dbReference type="Pfam" id="PF13305"/>
    </source>
</evidence>